<feature type="region of interest" description="Disordered" evidence="1">
    <location>
        <begin position="32"/>
        <end position="68"/>
    </location>
</feature>
<accession>A0A382GR55</accession>
<evidence type="ECO:0000256" key="1">
    <source>
        <dbReference type="SAM" id="MobiDB-lite"/>
    </source>
</evidence>
<evidence type="ECO:0000313" key="2">
    <source>
        <dbReference type="EMBL" id="SVB77063.1"/>
    </source>
</evidence>
<reference evidence="2" key="1">
    <citation type="submission" date="2018-05" db="EMBL/GenBank/DDBJ databases">
        <authorList>
            <person name="Lanie J.A."/>
            <person name="Ng W.-L."/>
            <person name="Kazmierczak K.M."/>
            <person name="Andrzejewski T.M."/>
            <person name="Davidsen T.M."/>
            <person name="Wayne K.J."/>
            <person name="Tettelin H."/>
            <person name="Glass J.I."/>
            <person name="Rusch D."/>
            <person name="Podicherti R."/>
            <person name="Tsui H.-C.T."/>
            <person name="Winkler M.E."/>
        </authorList>
    </citation>
    <scope>NUCLEOTIDE SEQUENCE</scope>
</reference>
<proteinExistence type="predicted"/>
<organism evidence="2">
    <name type="scientific">marine metagenome</name>
    <dbReference type="NCBI Taxonomy" id="408172"/>
    <lineage>
        <taxon>unclassified sequences</taxon>
        <taxon>metagenomes</taxon>
        <taxon>ecological metagenomes</taxon>
    </lineage>
</organism>
<sequence>MKQILRWILSISLLLVAVPSLSSMELNEKAGMEEIKKKKMKKGKKKSSGKDKGKKSKKGFWSNLFGGS</sequence>
<feature type="compositionally biased region" description="Basic residues" evidence="1">
    <location>
        <begin position="37"/>
        <end position="58"/>
    </location>
</feature>
<dbReference type="EMBL" id="UINC01056712">
    <property type="protein sequence ID" value="SVB77063.1"/>
    <property type="molecule type" value="Genomic_DNA"/>
</dbReference>
<dbReference type="AlphaFoldDB" id="A0A382GR55"/>
<name>A0A382GR55_9ZZZZ</name>
<gene>
    <name evidence="2" type="ORF">METZ01_LOCUS229917</name>
</gene>
<protein>
    <submittedName>
        <fullName evidence="2">Uncharacterized protein</fullName>
    </submittedName>
</protein>